<dbReference type="InterPro" id="IPR019465">
    <property type="entry name" value="Cog5"/>
</dbReference>
<dbReference type="AlphaFoldDB" id="A0A1Q3E7T9"/>
<dbReference type="Pfam" id="PF22629">
    <property type="entry name" value="ACT_AHAS_ss"/>
    <property type="match status" value="1"/>
</dbReference>
<dbReference type="STRING" id="5353.A0A1Q3E7T9"/>
<dbReference type="InterPro" id="IPR054480">
    <property type="entry name" value="AHAS_small-like_ACT"/>
</dbReference>
<evidence type="ECO:0000313" key="12">
    <source>
        <dbReference type="EMBL" id="GAW03317.1"/>
    </source>
</evidence>
<evidence type="ECO:0000256" key="7">
    <source>
        <dbReference type="ARBA" id="ARBA00023034"/>
    </source>
</evidence>
<keyword evidence="13" id="KW-1185">Reference proteome</keyword>
<gene>
    <name evidence="12" type="ORF">LENED_005036</name>
</gene>
<feature type="domain" description="ACT" evidence="11">
    <location>
        <begin position="802"/>
        <end position="882"/>
    </location>
</feature>
<evidence type="ECO:0000256" key="4">
    <source>
        <dbReference type="ARBA" id="ARBA00006341"/>
    </source>
</evidence>
<evidence type="ECO:0000256" key="2">
    <source>
        <dbReference type="ARBA" id="ARBA00004974"/>
    </source>
</evidence>
<dbReference type="EMBL" id="BDGU01000144">
    <property type="protein sequence ID" value="GAW03317.1"/>
    <property type="molecule type" value="Genomic_DNA"/>
</dbReference>
<dbReference type="InterPro" id="IPR004789">
    <property type="entry name" value="Acetalactate_synth_ssu"/>
</dbReference>
<comment type="subcellular location">
    <subcellularLocation>
        <location evidence="1">Golgi apparatus membrane</location>
        <topology evidence="1">Peripheral membrane protein</topology>
    </subcellularLocation>
</comment>
<keyword evidence="8" id="KW-0472">Membrane</keyword>
<feature type="region of interest" description="Disordered" evidence="10">
    <location>
        <begin position="122"/>
        <end position="153"/>
    </location>
</feature>
<dbReference type="GO" id="GO:0009097">
    <property type="term" value="P:isoleucine biosynthetic process"/>
    <property type="evidence" value="ECO:0007669"/>
    <property type="project" value="UniProtKB-UniPathway"/>
</dbReference>
<dbReference type="InterPro" id="IPR002912">
    <property type="entry name" value="ACT_dom"/>
</dbReference>
<keyword evidence="7" id="KW-0333">Golgi apparatus</keyword>
<dbReference type="GO" id="GO:1990610">
    <property type="term" value="F:acetolactate synthase regulator activity"/>
    <property type="evidence" value="ECO:0007669"/>
    <property type="project" value="InterPro"/>
</dbReference>
<dbReference type="InterPro" id="IPR048485">
    <property type="entry name" value="COG5_helical"/>
</dbReference>
<dbReference type="SUPFAM" id="SSF55021">
    <property type="entry name" value="ACT-like"/>
    <property type="match status" value="1"/>
</dbReference>
<evidence type="ECO:0000259" key="11">
    <source>
        <dbReference type="PROSITE" id="PS51671"/>
    </source>
</evidence>
<dbReference type="GO" id="GO:0000139">
    <property type="term" value="C:Golgi membrane"/>
    <property type="evidence" value="ECO:0007669"/>
    <property type="project" value="UniProtKB-SubCell"/>
</dbReference>
<dbReference type="PANTHER" id="PTHR13228">
    <property type="entry name" value="CONSERVED OLIGOMERIC GOLGI COMPLEX COMPONENT 5"/>
    <property type="match status" value="1"/>
</dbReference>
<dbReference type="PROSITE" id="PS51671">
    <property type="entry name" value="ACT"/>
    <property type="match status" value="1"/>
</dbReference>
<feature type="compositionally biased region" description="Low complexity" evidence="10">
    <location>
        <begin position="137"/>
        <end position="150"/>
    </location>
</feature>
<keyword evidence="9" id="KW-0100">Branched-chain amino acid biosynthesis</keyword>
<dbReference type="PANTHER" id="PTHR13228:SF3">
    <property type="entry name" value="CONSERVED OLIGOMERIC GOLGI COMPLEX SUBUNIT 5"/>
    <property type="match status" value="1"/>
</dbReference>
<dbReference type="FunFam" id="3.30.70.260:FF:000001">
    <property type="entry name" value="Acetolactate synthase, small subunit"/>
    <property type="match status" value="1"/>
</dbReference>
<proteinExistence type="inferred from homology"/>
<comment type="caution">
    <text evidence="12">The sequence shown here is derived from an EMBL/GenBank/DDBJ whole genome shotgun (WGS) entry which is preliminary data.</text>
</comment>
<evidence type="ECO:0000256" key="5">
    <source>
        <dbReference type="ARBA" id="ARBA00020974"/>
    </source>
</evidence>
<dbReference type="Gene3D" id="3.30.70.260">
    <property type="match status" value="1"/>
</dbReference>
<dbReference type="InterPro" id="IPR039557">
    <property type="entry name" value="AHAS_ACT"/>
</dbReference>
<evidence type="ECO:0000256" key="9">
    <source>
        <dbReference type="ARBA" id="ARBA00023304"/>
    </source>
</evidence>
<comment type="pathway">
    <text evidence="2">Amino-acid biosynthesis; L-isoleucine biosynthesis; L-isoleucine from 2-oxobutanoate: step 1/4.</text>
</comment>
<feature type="region of interest" description="Disordered" evidence="10">
    <location>
        <begin position="743"/>
        <end position="775"/>
    </location>
</feature>
<evidence type="ECO:0000256" key="1">
    <source>
        <dbReference type="ARBA" id="ARBA00004395"/>
    </source>
</evidence>
<feature type="compositionally biased region" description="Polar residues" evidence="10">
    <location>
        <begin position="35"/>
        <end position="49"/>
    </location>
</feature>
<dbReference type="GO" id="GO:0017119">
    <property type="term" value="C:Golgi transport complex"/>
    <property type="evidence" value="ECO:0007669"/>
    <property type="project" value="InterPro"/>
</dbReference>
<keyword evidence="6" id="KW-0028">Amino-acid biosynthesis</keyword>
<evidence type="ECO:0000313" key="13">
    <source>
        <dbReference type="Proteomes" id="UP000188533"/>
    </source>
</evidence>
<dbReference type="InterPro" id="IPR045865">
    <property type="entry name" value="ACT-like_dom_sf"/>
</dbReference>
<accession>A0A1Q3E7T9</accession>
<evidence type="ECO:0000256" key="3">
    <source>
        <dbReference type="ARBA" id="ARBA00005025"/>
    </source>
</evidence>
<protein>
    <recommendedName>
        <fullName evidence="5">Conserved oligomeric Golgi complex subunit 5</fullName>
    </recommendedName>
</protein>
<dbReference type="CDD" id="cd04878">
    <property type="entry name" value="ACT_AHAS"/>
    <property type="match status" value="1"/>
</dbReference>
<dbReference type="UniPathway" id="UPA00047">
    <property type="reaction ID" value="UER00055"/>
</dbReference>
<evidence type="ECO:0000256" key="8">
    <source>
        <dbReference type="ARBA" id="ARBA00023136"/>
    </source>
</evidence>
<dbReference type="NCBIfam" id="TIGR00119">
    <property type="entry name" value="acolac_sm"/>
    <property type="match status" value="1"/>
</dbReference>
<dbReference type="Pfam" id="PF10392">
    <property type="entry name" value="COG5_N"/>
    <property type="match status" value="1"/>
</dbReference>
<reference evidence="12 13" key="2">
    <citation type="submission" date="2017-02" db="EMBL/GenBank/DDBJ databases">
        <title>A genome survey and senescence transcriptome analysis in Lentinula edodes.</title>
        <authorList>
            <person name="Sakamoto Y."/>
            <person name="Nakade K."/>
            <person name="Sato S."/>
            <person name="Yoshida Y."/>
            <person name="Miyazaki K."/>
            <person name="Natsume S."/>
            <person name="Konno N."/>
        </authorList>
    </citation>
    <scope>NUCLEOTIDE SEQUENCE [LARGE SCALE GENOMIC DNA]</scope>
    <source>
        <strain evidence="12 13">NBRC 111202</strain>
    </source>
</reference>
<dbReference type="GO" id="GO:0009099">
    <property type="term" value="P:L-valine biosynthetic process"/>
    <property type="evidence" value="ECO:0007669"/>
    <property type="project" value="UniProtKB-UniPathway"/>
</dbReference>
<dbReference type="InterPro" id="IPR049176">
    <property type="entry name" value="COG5_N"/>
</dbReference>
<dbReference type="UniPathway" id="UPA00049">
    <property type="reaction ID" value="UER00059"/>
</dbReference>
<evidence type="ECO:0000256" key="6">
    <source>
        <dbReference type="ARBA" id="ARBA00022605"/>
    </source>
</evidence>
<organism evidence="12 13">
    <name type="scientific">Lentinula edodes</name>
    <name type="common">Shiitake mushroom</name>
    <name type="synonym">Lentinus edodes</name>
    <dbReference type="NCBI Taxonomy" id="5353"/>
    <lineage>
        <taxon>Eukaryota</taxon>
        <taxon>Fungi</taxon>
        <taxon>Dikarya</taxon>
        <taxon>Basidiomycota</taxon>
        <taxon>Agaricomycotina</taxon>
        <taxon>Agaricomycetes</taxon>
        <taxon>Agaricomycetidae</taxon>
        <taxon>Agaricales</taxon>
        <taxon>Marasmiineae</taxon>
        <taxon>Omphalotaceae</taxon>
        <taxon>Lentinula</taxon>
    </lineage>
</organism>
<dbReference type="GO" id="GO:0006891">
    <property type="term" value="P:intra-Golgi vesicle-mediated transport"/>
    <property type="evidence" value="ECO:0007669"/>
    <property type="project" value="InterPro"/>
</dbReference>
<comment type="pathway">
    <text evidence="3">Amino-acid biosynthesis; L-valine biosynthesis; L-valine from pyruvate: step 1/4.</text>
</comment>
<dbReference type="Pfam" id="PF20649">
    <property type="entry name" value="COG5_C"/>
    <property type="match status" value="1"/>
</dbReference>
<name>A0A1Q3E7T9_LENED</name>
<sequence length="1007" mass="110096">MSQMTQSDYSLFASSAFDANEYANATLSGDPYLPSSDSKTSSTGKQASKLSAPEASAKDDISLAISKLSLGIEDVSKQIKSLVTMHHEDLLSHAANVNQLSGSLTSVKSDLSDLDSLVEKINDFSDPKPSETAAQMSSSTSTSGTGILGDTGEDRDRTIAKAALSIAELVTLIDGPGTAGSGIAAGVIVEAGNKGSFNLRSINAIASRIPFIEDAKITVTNEMENMVITGLSTLNQSLLASSLQTAYNLGVLPNQVQALMVELSQDVEDRIKRAFDLTAISKDANKDGIASPNPGTSTGQQYKSRVRTEPTNITASQWTAALWIRLEKMTEEMADCCIKVYTLEKVLKLKRDTVSQTVFLDEAMTILENKPSATFWTALSRALEKHGRDSARGSSFIQQTLSTGYPKLLRLFHEFFAKIAVHTDTIYSPTNQSPETVLVLRSLTHFETLYLSRSASKLNEAIAQAFPSNGARASPSSNDGVNIARTVTNELDSARFDPLFVRAVAKTVVSGLNTMISRADYLIVKDRSAVLLSGPSPTPAQLSEEYSDALFQVISPNIDKIHATYEHIVDPLLTAIRRELGAIIARLHRNDFGKSSDRAAGMGGPSFYMKDLVDKLSYIKMEVLSRFLVEGDNHKWVMSIVKFVLRTFVLHVSIAQPLGESGKLQLTTDMTELEFALSVFMVEGSQSQKRGGNLESLGDEYRLLRAMRQLANPVYTSGVPPLIVLHHILLTWSAVLRADKIPQPPKDVDDSTSALDYKRTQRTRPPPLPAMDLPRSRSAEEAVTNILYNTPPPSLQPFKKHVLNCLVQNEPGVLSRVSGILAGRGFNIDSLVVCSTEIRDLSRMCIVLSGQDGVVEQVRRQLEDLVPVWAVLDYTDTRTIARELLLVKVSILGPEYLEDQLVGGPTHSPSSQLTPEEKMEREQILAHNFELGVHPEAVEAELRESISTALTPSQALRLKHQHLHSISTLANQFGGKIVDSPSTRLIQKSLYMQDTLSVEYVNVVYKF</sequence>
<feature type="compositionally biased region" description="Polar residues" evidence="10">
    <location>
        <begin position="293"/>
        <end position="308"/>
    </location>
</feature>
<comment type="similarity">
    <text evidence="4">Belongs to the acetolactate synthase small subunit family.</text>
</comment>
<reference evidence="12 13" key="1">
    <citation type="submission" date="2016-08" db="EMBL/GenBank/DDBJ databases">
        <authorList>
            <consortium name="Lentinula edodes genome sequencing consortium"/>
            <person name="Sakamoto Y."/>
            <person name="Nakade K."/>
            <person name="Sato S."/>
            <person name="Yoshida Y."/>
            <person name="Miyazaki K."/>
            <person name="Natsume S."/>
            <person name="Konno N."/>
        </authorList>
    </citation>
    <scope>NUCLEOTIDE SEQUENCE [LARGE SCALE GENOMIC DNA]</scope>
    <source>
        <strain evidence="12 13">NBRC 111202</strain>
    </source>
</reference>
<evidence type="ECO:0000256" key="10">
    <source>
        <dbReference type="SAM" id="MobiDB-lite"/>
    </source>
</evidence>
<dbReference type="Proteomes" id="UP000188533">
    <property type="component" value="Unassembled WGS sequence"/>
</dbReference>
<feature type="region of interest" description="Disordered" evidence="10">
    <location>
        <begin position="286"/>
        <end position="308"/>
    </location>
</feature>
<feature type="region of interest" description="Disordered" evidence="10">
    <location>
        <begin position="28"/>
        <end position="53"/>
    </location>
</feature>